<proteinExistence type="predicted"/>
<keyword evidence="1" id="KW-1133">Transmembrane helix</keyword>
<evidence type="ECO:0000313" key="3">
    <source>
        <dbReference type="Proteomes" id="UP001162131"/>
    </source>
</evidence>
<protein>
    <submittedName>
        <fullName evidence="2">Uncharacterized protein</fullName>
    </submittedName>
</protein>
<reference evidence="2" key="1">
    <citation type="submission" date="2021-09" db="EMBL/GenBank/DDBJ databases">
        <authorList>
            <consortium name="AG Swart"/>
            <person name="Singh M."/>
            <person name="Singh A."/>
            <person name="Seah K."/>
            <person name="Emmerich C."/>
        </authorList>
    </citation>
    <scope>NUCLEOTIDE SEQUENCE</scope>
    <source>
        <strain evidence="2">ATCC30299</strain>
    </source>
</reference>
<dbReference type="Proteomes" id="UP001162131">
    <property type="component" value="Unassembled WGS sequence"/>
</dbReference>
<accession>A0AAU9JQ55</accession>
<evidence type="ECO:0000313" key="2">
    <source>
        <dbReference type="EMBL" id="CAG9328469.1"/>
    </source>
</evidence>
<evidence type="ECO:0000256" key="1">
    <source>
        <dbReference type="SAM" id="Phobius"/>
    </source>
</evidence>
<feature type="transmembrane region" description="Helical" evidence="1">
    <location>
        <begin position="30"/>
        <end position="48"/>
    </location>
</feature>
<dbReference type="EMBL" id="CAJZBQ010000046">
    <property type="protein sequence ID" value="CAG9328469.1"/>
    <property type="molecule type" value="Genomic_DNA"/>
</dbReference>
<comment type="caution">
    <text evidence="2">The sequence shown here is derived from an EMBL/GenBank/DDBJ whole genome shotgun (WGS) entry which is preliminary data.</text>
</comment>
<keyword evidence="1" id="KW-0812">Transmembrane</keyword>
<feature type="transmembrane region" description="Helical" evidence="1">
    <location>
        <begin position="54"/>
        <end position="74"/>
    </location>
</feature>
<sequence>MEQRQEDQKEQEIENGKNAGNWTQAIPSMFLCWIGLQSLSVYFLFTSSDFEDQLIWYTIALAVLMCANVLRVKLKSYIENYKVRAEKLAFFPQK</sequence>
<keyword evidence="3" id="KW-1185">Reference proteome</keyword>
<keyword evidence="1" id="KW-0472">Membrane</keyword>
<name>A0AAU9JQ55_9CILI</name>
<dbReference type="AlphaFoldDB" id="A0AAU9JQ55"/>
<gene>
    <name evidence="2" type="ORF">BSTOLATCC_MIC46470</name>
</gene>
<organism evidence="2 3">
    <name type="scientific">Blepharisma stoltei</name>
    <dbReference type="NCBI Taxonomy" id="1481888"/>
    <lineage>
        <taxon>Eukaryota</taxon>
        <taxon>Sar</taxon>
        <taxon>Alveolata</taxon>
        <taxon>Ciliophora</taxon>
        <taxon>Postciliodesmatophora</taxon>
        <taxon>Heterotrichea</taxon>
        <taxon>Heterotrichida</taxon>
        <taxon>Blepharismidae</taxon>
        <taxon>Blepharisma</taxon>
    </lineage>
</organism>